<keyword evidence="2" id="KW-1185">Reference proteome</keyword>
<dbReference type="EMBL" id="CP022278">
    <property type="protein sequence ID" value="ASK28182.1"/>
    <property type="molecule type" value="Genomic_DNA"/>
</dbReference>
<dbReference type="Pfam" id="PF15937">
    <property type="entry name" value="PrlF_antitoxin"/>
    <property type="match status" value="1"/>
</dbReference>
<dbReference type="Gene3D" id="2.10.260.10">
    <property type="match status" value="1"/>
</dbReference>
<evidence type="ECO:0000313" key="2">
    <source>
        <dbReference type="Proteomes" id="UP000198238"/>
    </source>
</evidence>
<dbReference type="GO" id="GO:0097351">
    <property type="term" value="F:toxin sequestering activity"/>
    <property type="evidence" value="ECO:0007669"/>
    <property type="project" value="InterPro"/>
</dbReference>
<dbReference type="InterPro" id="IPR037914">
    <property type="entry name" value="SpoVT-AbrB_sf"/>
</dbReference>
<sequence length="122" mass="13541">MFKQCNCIVDCEFLRSIVMPLPLTASSTLTSRFQTTVPELVRKTLGLGKQDKLEYVISEKGVVTIKKSEASGNTDPALLPFLSLLERDIRENPQSIRAISAQELSKTEQLLTGVEVDLDETL</sequence>
<dbReference type="InterPro" id="IPR031848">
    <property type="entry name" value="PrlF_antitoxin"/>
</dbReference>
<dbReference type="GO" id="GO:0001558">
    <property type="term" value="P:regulation of cell growth"/>
    <property type="evidence" value="ECO:0007669"/>
    <property type="project" value="InterPro"/>
</dbReference>
<evidence type="ECO:0000313" key="1">
    <source>
        <dbReference type="EMBL" id="ASK28182.1"/>
    </source>
</evidence>
<protein>
    <submittedName>
        <fullName evidence="1">Regulator</fullName>
    </submittedName>
</protein>
<accession>A0A220S445</accession>
<dbReference type="AlphaFoldDB" id="A0A220S445"/>
<dbReference type="GO" id="GO:0003700">
    <property type="term" value="F:DNA-binding transcription factor activity"/>
    <property type="evidence" value="ECO:0007669"/>
    <property type="project" value="InterPro"/>
</dbReference>
<organism evidence="1 2">
    <name type="scientific">Neisseria chenwenguii</name>
    <dbReference type="NCBI Taxonomy" id="1853278"/>
    <lineage>
        <taxon>Bacteria</taxon>
        <taxon>Pseudomonadati</taxon>
        <taxon>Pseudomonadota</taxon>
        <taxon>Betaproteobacteria</taxon>
        <taxon>Neisseriales</taxon>
        <taxon>Neisseriaceae</taxon>
        <taxon>Neisseria</taxon>
    </lineage>
</organism>
<gene>
    <name evidence="1" type="ORF">BG910_10975</name>
</gene>
<dbReference type="KEGG" id="nei:BG910_10975"/>
<reference evidence="1 2" key="1">
    <citation type="submission" date="2017-06" db="EMBL/GenBank/DDBJ databases">
        <title>Neisseria chenwenguii sp. nov., isolated from the intestinal contents of Tibetan Plateau Pika in Yushu, Qinghai Province, China.</title>
        <authorList>
            <person name="Zhang G."/>
        </authorList>
    </citation>
    <scope>NUCLEOTIDE SEQUENCE [LARGE SCALE GENOMIC DNA]</scope>
    <source>
        <strain evidence="1 2">10023</strain>
    </source>
</reference>
<proteinExistence type="predicted"/>
<dbReference type="SUPFAM" id="SSF89447">
    <property type="entry name" value="AbrB/MazE/MraZ-like"/>
    <property type="match status" value="1"/>
</dbReference>
<name>A0A220S445_9NEIS</name>
<dbReference type="Proteomes" id="UP000198238">
    <property type="component" value="Chromosome"/>
</dbReference>